<feature type="domain" description="ABC transmembrane type-1" evidence="8">
    <location>
        <begin position="77"/>
        <end position="266"/>
    </location>
</feature>
<protein>
    <submittedName>
        <fullName evidence="9">Carbohydrate ABC transporter permease</fullName>
    </submittedName>
</protein>
<dbReference type="PANTHER" id="PTHR43744">
    <property type="entry name" value="ABC TRANSPORTER PERMEASE PROTEIN MG189-RELATED-RELATED"/>
    <property type="match status" value="1"/>
</dbReference>
<dbReference type="CDD" id="cd06261">
    <property type="entry name" value="TM_PBP2"/>
    <property type="match status" value="1"/>
</dbReference>
<feature type="transmembrane region" description="Helical" evidence="7">
    <location>
        <begin position="142"/>
        <end position="162"/>
    </location>
</feature>
<evidence type="ECO:0000256" key="3">
    <source>
        <dbReference type="ARBA" id="ARBA00022475"/>
    </source>
</evidence>
<dbReference type="PANTHER" id="PTHR43744:SF2">
    <property type="entry name" value="ARABINOOLIGOSACCHARIDES TRANSPORT SYSTEM PERMEASE PROTEIN ARAQ"/>
    <property type="match status" value="1"/>
</dbReference>
<keyword evidence="3" id="KW-1003">Cell membrane</keyword>
<gene>
    <name evidence="9" type="ORF">K7J14_12725</name>
</gene>
<name>A0AAE3JIS3_9SPIR</name>
<dbReference type="GO" id="GO:0055085">
    <property type="term" value="P:transmembrane transport"/>
    <property type="evidence" value="ECO:0007669"/>
    <property type="project" value="InterPro"/>
</dbReference>
<evidence type="ECO:0000313" key="9">
    <source>
        <dbReference type="EMBL" id="MCD1655557.1"/>
    </source>
</evidence>
<dbReference type="Gene3D" id="1.10.3720.10">
    <property type="entry name" value="MetI-like"/>
    <property type="match status" value="1"/>
</dbReference>
<dbReference type="InterPro" id="IPR035906">
    <property type="entry name" value="MetI-like_sf"/>
</dbReference>
<feature type="transmembrane region" description="Helical" evidence="7">
    <location>
        <begin position="81"/>
        <end position="102"/>
    </location>
</feature>
<keyword evidence="4 7" id="KW-0812">Transmembrane</keyword>
<dbReference type="Proteomes" id="UP001198163">
    <property type="component" value="Unassembled WGS sequence"/>
</dbReference>
<evidence type="ECO:0000313" key="10">
    <source>
        <dbReference type="Proteomes" id="UP001198163"/>
    </source>
</evidence>
<feature type="transmembrane region" description="Helical" evidence="7">
    <location>
        <begin position="245"/>
        <end position="264"/>
    </location>
</feature>
<evidence type="ECO:0000256" key="2">
    <source>
        <dbReference type="ARBA" id="ARBA00022448"/>
    </source>
</evidence>
<evidence type="ECO:0000259" key="8">
    <source>
        <dbReference type="PROSITE" id="PS50928"/>
    </source>
</evidence>
<keyword evidence="10" id="KW-1185">Reference proteome</keyword>
<dbReference type="GO" id="GO:0005886">
    <property type="term" value="C:plasma membrane"/>
    <property type="evidence" value="ECO:0007669"/>
    <property type="project" value="UniProtKB-SubCell"/>
</dbReference>
<feature type="transmembrane region" description="Helical" evidence="7">
    <location>
        <begin position="20"/>
        <end position="42"/>
    </location>
</feature>
<sequence>MPKNSYSSSRAQSAISGSLAYIFISVVAFFSVFPFLWMIIGATNTSKDISMGKLSFGTALIDNFRSLGSVVHLGLVFRNTTIVTLVGTFCTLLVASMAGYGFEMYRSKARERTYSLMLLTMMVPFAAVMIPLFRMFAKARMLNSFAAIILPAVASIFVIFFFRQSTRTFSKELIQASRVDGLGEIQAFFLIYLPSMKSTFAAAAIIVFMSYWNNFLWPLIILQTNNKKLLTLAISSLNSSYTPDYGVIMLVIILATTPTLAIFFSMQRQFVEGMLGSVK</sequence>
<feature type="transmembrane region" description="Helical" evidence="7">
    <location>
        <begin position="187"/>
        <end position="212"/>
    </location>
</feature>
<dbReference type="AlphaFoldDB" id="A0AAE3JIS3"/>
<evidence type="ECO:0000256" key="7">
    <source>
        <dbReference type="RuleBase" id="RU363032"/>
    </source>
</evidence>
<keyword evidence="6 7" id="KW-0472">Membrane</keyword>
<evidence type="ECO:0000256" key="1">
    <source>
        <dbReference type="ARBA" id="ARBA00004651"/>
    </source>
</evidence>
<reference evidence="9" key="1">
    <citation type="submission" date="2021-08" db="EMBL/GenBank/DDBJ databases">
        <title>Comparative analyses of Brucepasteria parasyntrophica and Teretinema zuelzerae.</title>
        <authorList>
            <person name="Song Y."/>
            <person name="Brune A."/>
        </authorList>
    </citation>
    <scope>NUCLEOTIDE SEQUENCE</scope>
    <source>
        <strain evidence="9">DSM 1903</strain>
    </source>
</reference>
<dbReference type="Pfam" id="PF00528">
    <property type="entry name" value="BPD_transp_1"/>
    <property type="match status" value="1"/>
</dbReference>
<evidence type="ECO:0000256" key="5">
    <source>
        <dbReference type="ARBA" id="ARBA00022989"/>
    </source>
</evidence>
<dbReference type="InterPro" id="IPR000515">
    <property type="entry name" value="MetI-like"/>
</dbReference>
<feature type="transmembrane region" description="Helical" evidence="7">
    <location>
        <begin position="114"/>
        <end position="136"/>
    </location>
</feature>
<evidence type="ECO:0000256" key="4">
    <source>
        <dbReference type="ARBA" id="ARBA00022692"/>
    </source>
</evidence>
<organism evidence="9 10">
    <name type="scientific">Teretinema zuelzerae</name>
    <dbReference type="NCBI Taxonomy" id="156"/>
    <lineage>
        <taxon>Bacteria</taxon>
        <taxon>Pseudomonadati</taxon>
        <taxon>Spirochaetota</taxon>
        <taxon>Spirochaetia</taxon>
        <taxon>Spirochaetales</taxon>
        <taxon>Treponemataceae</taxon>
        <taxon>Teretinema</taxon>
    </lineage>
</organism>
<comment type="caution">
    <text evidence="9">The sequence shown here is derived from an EMBL/GenBank/DDBJ whole genome shotgun (WGS) entry which is preliminary data.</text>
</comment>
<dbReference type="EMBL" id="JAINWA010000003">
    <property type="protein sequence ID" value="MCD1655557.1"/>
    <property type="molecule type" value="Genomic_DNA"/>
</dbReference>
<accession>A0AAE3JIS3</accession>
<comment type="subcellular location">
    <subcellularLocation>
        <location evidence="1 7">Cell membrane</location>
        <topology evidence="1 7">Multi-pass membrane protein</topology>
    </subcellularLocation>
</comment>
<dbReference type="SUPFAM" id="SSF161098">
    <property type="entry name" value="MetI-like"/>
    <property type="match status" value="1"/>
</dbReference>
<evidence type="ECO:0000256" key="6">
    <source>
        <dbReference type="ARBA" id="ARBA00023136"/>
    </source>
</evidence>
<keyword evidence="5 7" id="KW-1133">Transmembrane helix</keyword>
<proteinExistence type="inferred from homology"/>
<comment type="similarity">
    <text evidence="7">Belongs to the binding-protein-dependent transport system permease family.</text>
</comment>
<dbReference type="RefSeq" id="WP_230756930.1">
    <property type="nucleotide sequence ID" value="NZ_JAINWA010000003.1"/>
</dbReference>
<keyword evidence="2 7" id="KW-0813">Transport</keyword>
<dbReference type="PROSITE" id="PS50928">
    <property type="entry name" value="ABC_TM1"/>
    <property type="match status" value="1"/>
</dbReference>